<feature type="compositionally biased region" description="Low complexity" evidence="1">
    <location>
        <begin position="447"/>
        <end position="466"/>
    </location>
</feature>
<dbReference type="EMBL" id="CDMZ01004764">
    <property type="protein sequence ID" value="CEM50833.1"/>
    <property type="molecule type" value="Genomic_DNA"/>
</dbReference>
<feature type="compositionally biased region" description="Polar residues" evidence="1">
    <location>
        <begin position="120"/>
        <end position="131"/>
    </location>
</feature>
<reference evidence="2" key="1">
    <citation type="submission" date="2014-11" db="EMBL/GenBank/DDBJ databases">
        <authorList>
            <person name="Otto D Thomas"/>
            <person name="Naeem Raeece"/>
        </authorList>
    </citation>
    <scope>NUCLEOTIDE SEQUENCE</scope>
</reference>
<feature type="compositionally biased region" description="Polar residues" evidence="1">
    <location>
        <begin position="495"/>
        <end position="507"/>
    </location>
</feature>
<feature type="compositionally biased region" description="Basic and acidic residues" evidence="1">
    <location>
        <begin position="173"/>
        <end position="183"/>
    </location>
</feature>
<sequence>MPPPKGLPPKTSLPAKRPPKSAPPKAPDSLSGSALHQSEKGNENTPISDGASPPSRSPSRSSISPKKGSPTQRKSASRVTLVENADSPQTARSAKSATGRSPSRTSFVGQASIRSEDSVKSSTSPTGNRKPSSLRKAQPPPKRPVPLAKAASASSGGVFGGVSLKSSSATSKVRQEIAAQREKDDDDADTKEDPSFEAFEDSKQPNAAPAEEEKEKEKKEGDTSEDIPKETPSSDTGDVPPPKALPEAGGEAENEKITEEEEAKKEEEAADALAFLKDMQAQEGNQNEKPKLSSRPPGDLLVSEEEERQTRRMQELQANLASITTPSPPPLPPPVHENPPKSSPPKTTRFAPPPPAPPQDVVPPRQATFASRQSQSGITRSSVSTAGRPSRGLSLLDATDALFSDPPPTAQSRPKGRPPRKSVVLTSKNKRMTLVADVNLDFEPDVDSPASGVPSSSAAAGKAVGPRKGLTFRMPSVSDEEDEDVTPQRGDVARSSINSRGGRSTIVSSRRDSERRESDISDMGGYLGRMRASMWVGDRGAAEKQKGGVGIEGGKDSDFHTQLVRAGTTDRMRLLRRSATFRVRQLPAKTLWRQACPRGNAFEVRPSGVLAWKNELSNMETAEEVIGQCFTAGDGTTPIDKKGMGGGHEVAEKPHAVTIFTEIGASGNRGCWSVGLQAGNMSFTFAPGAPGGALRVRGACDITPGGRVGASQRASVVASALLEKLDDTQEGGSKESPRRGAKEGAGGGGVAGKVQECDMGFTPTEEKNGKVVMHSWRLQCRDDGRVKLTVVDPASGQKWGQTFYTTLPFLVASSGVTGPVGIRRSHKARLSEAEKARNGMELRDLADKAVAFFGNVRMYAGEFDTETDARDACAKAEELANTRSAALGSTMRGRGASRGALWRFDIDPDQGVSSGLIGGELEDPDPCLIGGEWEDPDPCLIGGEWEDPDRCLIGGEWEDPDRCKSCCEEENLACRVNFGGVQGVSPTFIKEADGKAMVGSIGGVMSSFLSIDDQNRETELYEALRLFDPARYGRVPWPLMQEVVEKHRQRFSVTGSSQTLGTPRSPWTTRKRGAQGPLTVDENVGDRPQRWNPFQLPCVRFWEGGQSWWDERLTVEAEMKETDDAWFGSLWLQGWSKKGKLLFTSLLFRGALNLCSALGFFRFRRFPAAVLVENLILLSCDWGEEAAHGLKSGETLRKHPECW</sequence>
<feature type="compositionally biased region" description="Low complexity" evidence="1">
    <location>
        <begin position="147"/>
        <end position="168"/>
    </location>
</feature>
<protein>
    <submittedName>
        <fullName evidence="2">Uncharacterized protein</fullName>
    </submittedName>
</protein>
<feature type="region of interest" description="Disordered" evidence="1">
    <location>
        <begin position="1"/>
        <end position="522"/>
    </location>
</feature>
<feature type="compositionally biased region" description="Basic and acidic residues" evidence="1">
    <location>
        <begin position="211"/>
        <end position="229"/>
    </location>
</feature>
<feature type="compositionally biased region" description="Basic and acidic residues" evidence="1">
    <location>
        <begin position="724"/>
        <end position="742"/>
    </location>
</feature>
<accession>A0A0G4I1T0</accession>
<feature type="compositionally biased region" description="Pro residues" evidence="1">
    <location>
        <begin position="326"/>
        <end position="343"/>
    </location>
</feature>
<feature type="compositionally biased region" description="Low complexity" evidence="1">
    <location>
        <begin position="52"/>
        <end position="70"/>
    </location>
</feature>
<evidence type="ECO:0000256" key="1">
    <source>
        <dbReference type="SAM" id="MobiDB-lite"/>
    </source>
</evidence>
<feature type="region of interest" description="Disordered" evidence="1">
    <location>
        <begin position="724"/>
        <end position="750"/>
    </location>
</feature>
<feature type="compositionally biased region" description="Polar residues" evidence="1">
    <location>
        <begin position="368"/>
        <end position="387"/>
    </location>
</feature>
<dbReference type="AlphaFoldDB" id="A0A0G4I1T0"/>
<feature type="compositionally biased region" description="Polar residues" evidence="1">
    <location>
        <begin position="86"/>
        <end position="113"/>
    </location>
</feature>
<feature type="compositionally biased region" description="Basic and acidic residues" evidence="1">
    <location>
        <begin position="253"/>
        <end position="267"/>
    </location>
</feature>
<feature type="region of interest" description="Disordered" evidence="1">
    <location>
        <begin position="1054"/>
        <end position="1082"/>
    </location>
</feature>
<gene>
    <name evidence="2" type="ORF">Cvel_10203</name>
</gene>
<dbReference type="VEuPathDB" id="CryptoDB:Cvel_10203"/>
<name>A0A0G4I1T0_9ALVE</name>
<feature type="compositionally biased region" description="Pro residues" evidence="1">
    <location>
        <begin position="351"/>
        <end position="361"/>
    </location>
</feature>
<evidence type="ECO:0000313" key="2">
    <source>
        <dbReference type="EMBL" id="CEM50833.1"/>
    </source>
</evidence>
<feature type="compositionally biased region" description="Basic and acidic residues" evidence="1">
    <location>
        <begin position="509"/>
        <end position="519"/>
    </location>
</feature>
<organism evidence="2">
    <name type="scientific">Chromera velia CCMP2878</name>
    <dbReference type="NCBI Taxonomy" id="1169474"/>
    <lineage>
        <taxon>Eukaryota</taxon>
        <taxon>Sar</taxon>
        <taxon>Alveolata</taxon>
        <taxon>Colpodellida</taxon>
        <taxon>Chromeraceae</taxon>
        <taxon>Chromera</taxon>
    </lineage>
</organism>
<proteinExistence type="predicted"/>
<feature type="compositionally biased region" description="Polar residues" evidence="1">
    <location>
        <begin position="1054"/>
        <end position="1068"/>
    </location>
</feature>